<sequence>MQFFACVFGACGSTVCSCSSVSVFCRLEPWCIMLYLGWLPVLVIAQCVVPCHLIVSFVCSPIGGTPGFGCGLCLGFPSCFKSECVRLWYPTSVWIPLSVRRDTRGRDRVMMCRPDMMASWSGGPTRSCHGAFPCRDRVAVVMTFPVAMDLLVGNAAGYLTAFSDRSVPRFWLARECLGWLTTLLRVYACLVLAGLVMLSSFPGTPILGAFEGAFRATSVLELLAELADS</sequence>
<reference evidence="2" key="1">
    <citation type="submission" date="2017-07" db="EMBL/GenBank/DDBJ databases">
        <title>Taro Niue Genome Assembly and Annotation.</title>
        <authorList>
            <person name="Atibalentja N."/>
            <person name="Keating K."/>
            <person name="Fields C.J."/>
        </authorList>
    </citation>
    <scope>NUCLEOTIDE SEQUENCE</scope>
    <source>
        <strain evidence="2">Niue_2</strain>
        <tissue evidence="2">Leaf</tissue>
    </source>
</reference>
<gene>
    <name evidence="2" type="ORF">Taro_014974</name>
</gene>
<keyword evidence="1" id="KW-1133">Transmembrane helix</keyword>
<feature type="transmembrane region" description="Helical" evidence="1">
    <location>
        <begin position="34"/>
        <end position="55"/>
    </location>
</feature>
<accession>A0A843UNI6</accession>
<dbReference type="AlphaFoldDB" id="A0A843UNI6"/>
<keyword evidence="3" id="KW-1185">Reference proteome</keyword>
<evidence type="ECO:0000313" key="3">
    <source>
        <dbReference type="Proteomes" id="UP000652761"/>
    </source>
</evidence>
<keyword evidence="1" id="KW-0812">Transmembrane</keyword>
<organism evidence="2 3">
    <name type="scientific">Colocasia esculenta</name>
    <name type="common">Wild taro</name>
    <name type="synonym">Arum esculentum</name>
    <dbReference type="NCBI Taxonomy" id="4460"/>
    <lineage>
        <taxon>Eukaryota</taxon>
        <taxon>Viridiplantae</taxon>
        <taxon>Streptophyta</taxon>
        <taxon>Embryophyta</taxon>
        <taxon>Tracheophyta</taxon>
        <taxon>Spermatophyta</taxon>
        <taxon>Magnoliopsida</taxon>
        <taxon>Liliopsida</taxon>
        <taxon>Araceae</taxon>
        <taxon>Aroideae</taxon>
        <taxon>Colocasieae</taxon>
        <taxon>Colocasia</taxon>
    </lineage>
</organism>
<name>A0A843UNI6_COLES</name>
<evidence type="ECO:0000313" key="2">
    <source>
        <dbReference type="EMBL" id="MQL82503.1"/>
    </source>
</evidence>
<feature type="transmembrane region" description="Helical" evidence="1">
    <location>
        <begin position="179"/>
        <end position="198"/>
    </location>
</feature>
<feature type="transmembrane region" description="Helical" evidence="1">
    <location>
        <begin position="138"/>
        <end position="159"/>
    </location>
</feature>
<evidence type="ECO:0000256" key="1">
    <source>
        <dbReference type="SAM" id="Phobius"/>
    </source>
</evidence>
<proteinExistence type="predicted"/>
<keyword evidence="1" id="KW-0472">Membrane</keyword>
<comment type="caution">
    <text evidence="2">The sequence shown here is derived from an EMBL/GenBank/DDBJ whole genome shotgun (WGS) entry which is preliminary data.</text>
</comment>
<dbReference type="Proteomes" id="UP000652761">
    <property type="component" value="Unassembled WGS sequence"/>
</dbReference>
<dbReference type="EMBL" id="NMUH01000635">
    <property type="protein sequence ID" value="MQL82503.1"/>
    <property type="molecule type" value="Genomic_DNA"/>
</dbReference>
<protein>
    <submittedName>
        <fullName evidence="2">Uncharacterized protein</fullName>
    </submittedName>
</protein>